<comment type="caution">
    <text evidence="1">The sequence shown here is derived from an EMBL/GenBank/DDBJ whole genome shotgun (WGS) entry which is preliminary data.</text>
</comment>
<reference evidence="1" key="1">
    <citation type="submission" date="2021-08" db="EMBL/GenBank/DDBJ databases">
        <title>WGS assembly of Ceratopteris richardii.</title>
        <authorList>
            <person name="Marchant D.B."/>
            <person name="Chen G."/>
            <person name="Jenkins J."/>
            <person name="Shu S."/>
            <person name="Leebens-Mack J."/>
            <person name="Grimwood J."/>
            <person name="Schmutz J."/>
            <person name="Soltis P."/>
            <person name="Soltis D."/>
            <person name="Chen Z.-H."/>
        </authorList>
    </citation>
    <scope>NUCLEOTIDE SEQUENCE</scope>
    <source>
        <strain evidence="1">Whitten #5841</strain>
        <tissue evidence="1">Leaf</tissue>
    </source>
</reference>
<proteinExistence type="predicted"/>
<dbReference type="EMBL" id="CM035429">
    <property type="protein sequence ID" value="KAH7299947.1"/>
    <property type="molecule type" value="Genomic_DNA"/>
</dbReference>
<name>A0A8T2RWG8_CERRI</name>
<organism evidence="1 2">
    <name type="scientific">Ceratopteris richardii</name>
    <name type="common">Triangle waterfern</name>
    <dbReference type="NCBI Taxonomy" id="49495"/>
    <lineage>
        <taxon>Eukaryota</taxon>
        <taxon>Viridiplantae</taxon>
        <taxon>Streptophyta</taxon>
        <taxon>Embryophyta</taxon>
        <taxon>Tracheophyta</taxon>
        <taxon>Polypodiopsida</taxon>
        <taxon>Polypodiidae</taxon>
        <taxon>Polypodiales</taxon>
        <taxon>Pteridineae</taxon>
        <taxon>Pteridaceae</taxon>
        <taxon>Parkerioideae</taxon>
        <taxon>Ceratopteris</taxon>
    </lineage>
</organism>
<evidence type="ECO:0000313" key="2">
    <source>
        <dbReference type="Proteomes" id="UP000825935"/>
    </source>
</evidence>
<sequence>MPTLLFCNGVNVRNLLSSTSNLISFSKIKILASYAHLRHIHFTVYHIQYLFDTEMTTPSLDNTSLSEATTHILSFNPGFGHPYFHPFPNLPDSRMLIVLIVLELQSAGYQDRDLYTNAKNKNYFI</sequence>
<accession>A0A8T2RWG8</accession>
<dbReference type="Proteomes" id="UP000825935">
    <property type="component" value="Chromosome 24"/>
</dbReference>
<dbReference type="AlphaFoldDB" id="A0A8T2RWG8"/>
<evidence type="ECO:0000313" key="1">
    <source>
        <dbReference type="EMBL" id="KAH7299947.1"/>
    </source>
</evidence>
<gene>
    <name evidence="1" type="ORF">KP509_24G037300</name>
</gene>
<keyword evidence="2" id="KW-1185">Reference proteome</keyword>
<protein>
    <submittedName>
        <fullName evidence="1">Uncharacterized protein</fullName>
    </submittedName>
</protein>